<feature type="domain" description="EF-hand" evidence="2">
    <location>
        <begin position="130"/>
        <end position="161"/>
    </location>
</feature>
<dbReference type="InterPro" id="IPR011992">
    <property type="entry name" value="EF-hand-dom_pair"/>
</dbReference>
<sequence length="161" mass="18123">MPLAQEDSFASSIGGHSQRAPRDRLFSFAVGEFIRIFLTSHGVTLDDVSNAFQIISRDGQRITPSDIRLFADKYFGDLPAGAQKLLGEWKETATKDQLCNMLLNKNMASTPWDEAFELRRLAASFSKYGMATKRADQILLARFDKDHDGKIGLEDFKRMSL</sequence>
<protein>
    <recommendedName>
        <fullName evidence="2">EF-hand domain-containing protein</fullName>
    </recommendedName>
</protein>
<evidence type="ECO:0000256" key="1">
    <source>
        <dbReference type="ARBA" id="ARBA00022837"/>
    </source>
</evidence>
<dbReference type="Gene3D" id="1.10.238.10">
    <property type="entry name" value="EF-hand"/>
    <property type="match status" value="1"/>
</dbReference>
<proteinExistence type="predicted"/>
<evidence type="ECO:0000313" key="4">
    <source>
        <dbReference type="Proteomes" id="UP001527925"/>
    </source>
</evidence>
<organism evidence="3 4">
    <name type="scientific">Polyrhizophydium stewartii</name>
    <dbReference type="NCBI Taxonomy" id="2732419"/>
    <lineage>
        <taxon>Eukaryota</taxon>
        <taxon>Fungi</taxon>
        <taxon>Fungi incertae sedis</taxon>
        <taxon>Chytridiomycota</taxon>
        <taxon>Chytridiomycota incertae sedis</taxon>
        <taxon>Chytridiomycetes</taxon>
        <taxon>Rhizophydiales</taxon>
        <taxon>Rhizophydiales incertae sedis</taxon>
        <taxon>Polyrhizophydium</taxon>
    </lineage>
</organism>
<accession>A0ABR4N725</accession>
<gene>
    <name evidence="3" type="ORF">HK105_205213</name>
</gene>
<evidence type="ECO:0000313" key="3">
    <source>
        <dbReference type="EMBL" id="KAL2915348.1"/>
    </source>
</evidence>
<dbReference type="SUPFAM" id="SSF47473">
    <property type="entry name" value="EF-hand"/>
    <property type="match status" value="1"/>
</dbReference>
<dbReference type="PROSITE" id="PS50222">
    <property type="entry name" value="EF_HAND_2"/>
    <property type="match status" value="1"/>
</dbReference>
<dbReference type="EMBL" id="JADGIZ020000025">
    <property type="protein sequence ID" value="KAL2915348.1"/>
    <property type="molecule type" value="Genomic_DNA"/>
</dbReference>
<dbReference type="InterPro" id="IPR018247">
    <property type="entry name" value="EF_Hand_1_Ca_BS"/>
</dbReference>
<dbReference type="PROSITE" id="PS00018">
    <property type="entry name" value="EF_HAND_1"/>
    <property type="match status" value="1"/>
</dbReference>
<comment type="caution">
    <text evidence="3">The sequence shown here is derived from an EMBL/GenBank/DDBJ whole genome shotgun (WGS) entry which is preliminary data.</text>
</comment>
<keyword evidence="4" id="KW-1185">Reference proteome</keyword>
<dbReference type="Proteomes" id="UP001527925">
    <property type="component" value="Unassembled WGS sequence"/>
</dbReference>
<keyword evidence="1" id="KW-0106">Calcium</keyword>
<reference evidence="3 4" key="1">
    <citation type="submission" date="2023-09" db="EMBL/GenBank/DDBJ databases">
        <title>Pangenome analysis of Batrachochytrium dendrobatidis and related Chytrids.</title>
        <authorList>
            <person name="Yacoub M.N."/>
            <person name="Stajich J.E."/>
            <person name="James T.Y."/>
        </authorList>
    </citation>
    <scope>NUCLEOTIDE SEQUENCE [LARGE SCALE GENOMIC DNA]</scope>
    <source>
        <strain evidence="3 4">JEL0888</strain>
    </source>
</reference>
<evidence type="ECO:0000259" key="2">
    <source>
        <dbReference type="PROSITE" id="PS50222"/>
    </source>
</evidence>
<name>A0ABR4N725_9FUNG</name>
<dbReference type="InterPro" id="IPR002048">
    <property type="entry name" value="EF_hand_dom"/>
</dbReference>